<dbReference type="Proteomes" id="UP000789860">
    <property type="component" value="Unassembled WGS sequence"/>
</dbReference>
<sequence length="48" mass="5339">MQETSELNLKSTNKSKDLVRSKLTYKGNFDESSDSGFILNQLGAGEAW</sequence>
<protein>
    <submittedName>
        <fullName evidence="1">4023_t:CDS:1</fullName>
    </submittedName>
</protein>
<evidence type="ECO:0000313" key="1">
    <source>
        <dbReference type="EMBL" id="CAG8436342.1"/>
    </source>
</evidence>
<evidence type="ECO:0000313" key="2">
    <source>
        <dbReference type="Proteomes" id="UP000789860"/>
    </source>
</evidence>
<accession>A0ACA9JUE2</accession>
<dbReference type="EMBL" id="CAJVPM010000124">
    <property type="protein sequence ID" value="CAG8436342.1"/>
    <property type="molecule type" value="Genomic_DNA"/>
</dbReference>
<keyword evidence="2" id="KW-1185">Reference proteome</keyword>
<gene>
    <name evidence="1" type="ORF">SCALOS_LOCUS272</name>
</gene>
<organism evidence="1 2">
    <name type="scientific">Scutellospora calospora</name>
    <dbReference type="NCBI Taxonomy" id="85575"/>
    <lineage>
        <taxon>Eukaryota</taxon>
        <taxon>Fungi</taxon>
        <taxon>Fungi incertae sedis</taxon>
        <taxon>Mucoromycota</taxon>
        <taxon>Glomeromycotina</taxon>
        <taxon>Glomeromycetes</taxon>
        <taxon>Diversisporales</taxon>
        <taxon>Gigasporaceae</taxon>
        <taxon>Scutellospora</taxon>
    </lineage>
</organism>
<reference evidence="1" key="1">
    <citation type="submission" date="2021-06" db="EMBL/GenBank/DDBJ databases">
        <authorList>
            <person name="Kallberg Y."/>
            <person name="Tangrot J."/>
            <person name="Rosling A."/>
        </authorList>
    </citation>
    <scope>NUCLEOTIDE SEQUENCE</scope>
    <source>
        <strain evidence="1">AU212A</strain>
    </source>
</reference>
<name>A0ACA9JUE2_9GLOM</name>
<proteinExistence type="predicted"/>
<comment type="caution">
    <text evidence="1">The sequence shown here is derived from an EMBL/GenBank/DDBJ whole genome shotgun (WGS) entry which is preliminary data.</text>
</comment>